<gene>
    <name evidence="2" type="ORF">OMM_06280</name>
</gene>
<dbReference type="Pfam" id="PF13742">
    <property type="entry name" value="tRNA_anti_2"/>
    <property type="match status" value="1"/>
</dbReference>
<dbReference type="AlphaFoldDB" id="A0A1V1PIJ5"/>
<dbReference type="PANTHER" id="PTHR30008:SF0">
    <property type="entry name" value="EXODEOXYRIBONUCLEASE 7 LARGE SUBUNIT"/>
    <property type="match status" value="1"/>
</dbReference>
<dbReference type="InterPro" id="IPR025824">
    <property type="entry name" value="OB-fold_nuc-bd_dom"/>
</dbReference>
<dbReference type="GO" id="GO:0003676">
    <property type="term" value="F:nucleic acid binding"/>
    <property type="evidence" value="ECO:0007669"/>
    <property type="project" value="InterPro"/>
</dbReference>
<protein>
    <recommendedName>
        <fullName evidence="1">OB-fold nucleic acid binding domain-containing protein</fullName>
    </recommendedName>
</protein>
<dbReference type="PANTHER" id="PTHR30008">
    <property type="entry name" value="EXODEOXYRIBONUCLEASE 7 LARGE SUBUNIT"/>
    <property type="match status" value="1"/>
</dbReference>
<dbReference type="GO" id="GO:0006308">
    <property type="term" value="P:DNA catabolic process"/>
    <property type="evidence" value="ECO:0007669"/>
    <property type="project" value="InterPro"/>
</dbReference>
<sequence length="147" mass="17007">MQQKIIANTQGRIYTVSELTQSIRTVLEKKYPFVWITGEISNFRTPTSGHYYLTLKDRFTQISVVMFRGQNRQLKFKLEAGMQINGLGRLTVYPPYGNYQMILEYAEPAGLGSLQLAFEQLKERLSKEGLFDKKINSHYHLFLSMSA</sequence>
<comment type="caution">
    <text evidence="2">The sequence shown here is derived from an EMBL/GenBank/DDBJ whole genome shotgun (WGS) entry which is preliminary data.</text>
</comment>
<feature type="domain" description="OB-fold nucleic acid binding" evidence="1">
    <location>
        <begin position="14"/>
        <end position="104"/>
    </location>
</feature>
<dbReference type="EMBL" id="ATBP01000005">
    <property type="protein sequence ID" value="ETR74515.1"/>
    <property type="molecule type" value="Genomic_DNA"/>
</dbReference>
<name>A0A1V1PIJ5_9BACT</name>
<dbReference type="GO" id="GO:0009318">
    <property type="term" value="C:exodeoxyribonuclease VII complex"/>
    <property type="evidence" value="ECO:0007669"/>
    <property type="project" value="InterPro"/>
</dbReference>
<dbReference type="GO" id="GO:0008855">
    <property type="term" value="F:exodeoxyribonuclease VII activity"/>
    <property type="evidence" value="ECO:0007669"/>
    <property type="project" value="InterPro"/>
</dbReference>
<dbReference type="InterPro" id="IPR003753">
    <property type="entry name" value="Exonuc_VII_L"/>
</dbReference>
<organism evidence="2 3">
    <name type="scientific">Candidatus Magnetoglobus multicellularis str. Araruama</name>
    <dbReference type="NCBI Taxonomy" id="890399"/>
    <lineage>
        <taxon>Bacteria</taxon>
        <taxon>Pseudomonadati</taxon>
        <taxon>Thermodesulfobacteriota</taxon>
        <taxon>Desulfobacteria</taxon>
        <taxon>Desulfobacterales</taxon>
        <taxon>Desulfobacteraceae</taxon>
        <taxon>Candidatus Magnetoglobus</taxon>
    </lineage>
</organism>
<evidence type="ECO:0000313" key="2">
    <source>
        <dbReference type="EMBL" id="ETR74515.1"/>
    </source>
</evidence>
<proteinExistence type="predicted"/>
<evidence type="ECO:0000259" key="1">
    <source>
        <dbReference type="Pfam" id="PF13742"/>
    </source>
</evidence>
<dbReference type="Proteomes" id="UP000189670">
    <property type="component" value="Unassembled WGS sequence"/>
</dbReference>
<accession>A0A1V1PIJ5</accession>
<reference evidence="3" key="1">
    <citation type="submission" date="2012-11" db="EMBL/GenBank/DDBJ databases">
        <authorList>
            <person name="Lucero-Rivera Y.E."/>
            <person name="Tovar-Ramirez D."/>
        </authorList>
    </citation>
    <scope>NUCLEOTIDE SEQUENCE [LARGE SCALE GENOMIC DNA]</scope>
    <source>
        <strain evidence="3">Araruama</strain>
    </source>
</reference>
<evidence type="ECO:0000313" key="3">
    <source>
        <dbReference type="Proteomes" id="UP000189670"/>
    </source>
</evidence>
<dbReference type="CDD" id="cd04489">
    <property type="entry name" value="ExoVII_LU_OBF"/>
    <property type="match status" value="1"/>
</dbReference>